<evidence type="ECO:0000313" key="3">
    <source>
        <dbReference type="Proteomes" id="UP000800984"/>
    </source>
</evidence>
<keyword evidence="1" id="KW-0732">Signal</keyword>
<proteinExistence type="predicted"/>
<comment type="caution">
    <text evidence="2">The sequence shown here is derived from an EMBL/GenBank/DDBJ whole genome shotgun (WGS) entry which is preliminary data.</text>
</comment>
<name>A0ABX0I4V0_9FLAO</name>
<feature type="chain" id="PRO_5045538984" evidence="1">
    <location>
        <begin position="22"/>
        <end position="253"/>
    </location>
</feature>
<reference evidence="2 3" key="1">
    <citation type="submission" date="2020-02" db="EMBL/GenBank/DDBJ databases">
        <authorList>
            <person name="Chen W.-M."/>
        </authorList>
    </citation>
    <scope>NUCLEOTIDE SEQUENCE [LARGE SCALE GENOMIC DNA]</scope>
    <source>
        <strain evidence="2 3">KDG-16</strain>
    </source>
</reference>
<gene>
    <name evidence="2" type="ORF">G4D72_00485</name>
</gene>
<sequence length="253" mass="29833">MKNSIVFSIFLFFCNSTFLFAQNTRWNDANQIGWYNYFGTFKLNDQFSIHSEYQWRRTEYITEQQQGLLRIGLNYQLNAKVQFRLGYAWIETAPYGEIPINSMGRDFTEHRIFQAVTLSDKISIVELSHRFMLEQRFVGRYSTPNVVSEDDFPMLNRFRYMFRMQMPLKGNTIGNHTPYAAVYDEIFIGFGPNVNENVFDQNRIGLLLGYKFNSNLRLEAGYLNQTLQLGREVNQQNVFQNNNGFILNTILNF</sequence>
<accession>A0ABX0I4V0</accession>
<protein>
    <submittedName>
        <fullName evidence="2">DUF2490 domain-containing protein</fullName>
    </submittedName>
</protein>
<dbReference type="Proteomes" id="UP000800984">
    <property type="component" value="Unassembled WGS sequence"/>
</dbReference>
<dbReference type="EMBL" id="JAAJBT010000001">
    <property type="protein sequence ID" value="NHM00580.1"/>
    <property type="molecule type" value="Genomic_DNA"/>
</dbReference>
<dbReference type="InterPro" id="IPR019619">
    <property type="entry name" value="DUF2490"/>
</dbReference>
<dbReference type="Pfam" id="PF10677">
    <property type="entry name" value="DUF2490"/>
    <property type="match status" value="1"/>
</dbReference>
<organism evidence="2 3">
    <name type="scientific">Flavobacterium difficile</name>
    <dbReference type="NCBI Taxonomy" id="2709659"/>
    <lineage>
        <taxon>Bacteria</taxon>
        <taxon>Pseudomonadati</taxon>
        <taxon>Bacteroidota</taxon>
        <taxon>Flavobacteriia</taxon>
        <taxon>Flavobacteriales</taxon>
        <taxon>Flavobacteriaceae</taxon>
        <taxon>Flavobacterium</taxon>
    </lineage>
</organism>
<evidence type="ECO:0000256" key="1">
    <source>
        <dbReference type="SAM" id="SignalP"/>
    </source>
</evidence>
<feature type="signal peptide" evidence="1">
    <location>
        <begin position="1"/>
        <end position="21"/>
    </location>
</feature>
<keyword evidence="3" id="KW-1185">Reference proteome</keyword>
<evidence type="ECO:0000313" key="2">
    <source>
        <dbReference type="EMBL" id="NHM00580.1"/>
    </source>
</evidence>